<dbReference type="AlphaFoldDB" id="A0A4S4D0L9"/>
<comment type="subcellular location">
    <subcellularLocation>
        <location evidence="1">Nucleus</location>
    </subcellularLocation>
</comment>
<evidence type="ECO:0000256" key="7">
    <source>
        <dbReference type="SAM" id="MobiDB-lite"/>
    </source>
</evidence>
<dbReference type="InterPro" id="IPR003657">
    <property type="entry name" value="WRKY_dom"/>
</dbReference>
<reference evidence="9 10" key="1">
    <citation type="journal article" date="2018" name="Proc. Natl. Acad. Sci. U.S.A.">
        <title>Draft genome sequence of Camellia sinensis var. sinensis provides insights into the evolution of the tea genome and tea quality.</title>
        <authorList>
            <person name="Wei C."/>
            <person name="Yang H."/>
            <person name="Wang S."/>
            <person name="Zhao J."/>
            <person name="Liu C."/>
            <person name="Gao L."/>
            <person name="Xia E."/>
            <person name="Lu Y."/>
            <person name="Tai Y."/>
            <person name="She G."/>
            <person name="Sun J."/>
            <person name="Cao H."/>
            <person name="Tong W."/>
            <person name="Gao Q."/>
            <person name="Li Y."/>
            <person name="Deng W."/>
            <person name="Jiang X."/>
            <person name="Wang W."/>
            <person name="Chen Q."/>
            <person name="Zhang S."/>
            <person name="Li H."/>
            <person name="Wu J."/>
            <person name="Wang P."/>
            <person name="Li P."/>
            <person name="Shi C."/>
            <person name="Zheng F."/>
            <person name="Jian J."/>
            <person name="Huang B."/>
            <person name="Shan D."/>
            <person name="Shi M."/>
            <person name="Fang C."/>
            <person name="Yue Y."/>
            <person name="Li F."/>
            <person name="Li D."/>
            <person name="Wei S."/>
            <person name="Han B."/>
            <person name="Jiang C."/>
            <person name="Yin Y."/>
            <person name="Xia T."/>
            <person name="Zhang Z."/>
            <person name="Bennetzen J.L."/>
            <person name="Zhao S."/>
            <person name="Wan X."/>
        </authorList>
    </citation>
    <scope>NUCLEOTIDE SEQUENCE [LARGE SCALE GENOMIC DNA]</scope>
    <source>
        <strain evidence="10">cv. Shuchazao</strain>
        <tissue evidence="9">Leaf</tissue>
    </source>
</reference>
<dbReference type="SUPFAM" id="SSF118290">
    <property type="entry name" value="WRKY DNA-binding domain"/>
    <property type="match status" value="1"/>
</dbReference>
<dbReference type="GO" id="GO:0043565">
    <property type="term" value="F:sequence-specific DNA binding"/>
    <property type="evidence" value="ECO:0007669"/>
    <property type="project" value="InterPro"/>
</dbReference>
<feature type="region of interest" description="Disordered" evidence="7">
    <location>
        <begin position="57"/>
        <end position="109"/>
    </location>
</feature>
<keyword evidence="3" id="KW-0238">DNA-binding</keyword>
<feature type="compositionally biased region" description="Basic and acidic residues" evidence="7">
    <location>
        <begin position="178"/>
        <end position="201"/>
    </location>
</feature>
<keyword evidence="2" id="KW-0805">Transcription regulation</keyword>
<organism evidence="9 10">
    <name type="scientific">Camellia sinensis var. sinensis</name>
    <name type="common">China tea</name>
    <dbReference type="NCBI Taxonomy" id="542762"/>
    <lineage>
        <taxon>Eukaryota</taxon>
        <taxon>Viridiplantae</taxon>
        <taxon>Streptophyta</taxon>
        <taxon>Embryophyta</taxon>
        <taxon>Tracheophyta</taxon>
        <taxon>Spermatophyta</taxon>
        <taxon>Magnoliopsida</taxon>
        <taxon>eudicotyledons</taxon>
        <taxon>Gunneridae</taxon>
        <taxon>Pentapetalae</taxon>
        <taxon>asterids</taxon>
        <taxon>Ericales</taxon>
        <taxon>Theaceae</taxon>
        <taxon>Camellia</taxon>
    </lineage>
</organism>
<keyword evidence="5" id="KW-0539">Nucleus</keyword>
<evidence type="ECO:0000256" key="4">
    <source>
        <dbReference type="ARBA" id="ARBA00023163"/>
    </source>
</evidence>
<evidence type="ECO:0000256" key="3">
    <source>
        <dbReference type="ARBA" id="ARBA00023125"/>
    </source>
</evidence>
<sequence length="630" mass="68706">MSTDLVPRQVDIGHAAESLFTSGSSQYTLFGGGIKEEKRVESSGNEESFKEEIVLKFGNGRDDHEDHNLKPLSPNRNDNQMSVMPTMDRSSAEPNSRASSSVQKDQDNQLESAKAEMGEVREENKRLRMNLNRIIKEYQTLQMQFYDIARQESKEFTNTAREETEDPDQLVSLSLGRTSRDSKKDIEKPRKGKEDIQQDDKEGLALGLHCDFDMSKTRPIETPVKPSPENSLEMKEEEAGEGWAPNKVLKTTRSEDDEVSQQNPAKKARVSVRVRCDTPTMVDGCQWRKYGQKIAKGNPCPRAYYRCTVSPSCPVRKQVQRCAEDTSILTTTYEGTHNHPLPISATAMASTTSAAASMLLSGSSTSSGGTITSATAADFRGLNFYLSDHSKSKQFYLPNCSMSSSPSYPTITLDLTTPTPSSSSSSSHFNITSSSNFLSTPRYSSTNLNFSSFESNPIPVGVLNYGSQTYNKNQVNSLSFARQPQENFYHTFMQKGNPNPNPNPPQQPLQTDAIAAATKAITSDPSFQSALAAALTSIIGSGGSGGGGNPGYQIESNKVGQNSKFGEPFPLVSSFPSATPNGIKCSSSYFNRPPSSANSQPGSLMFLQPALPPLSTSEGKSTSPSRDHVL</sequence>
<comment type="similarity">
    <text evidence="6">Belongs to the WRKY group II-b family.</text>
</comment>
<name>A0A4S4D0L9_CAMSN</name>
<feature type="compositionally biased region" description="Polar residues" evidence="7">
    <location>
        <begin position="74"/>
        <end position="83"/>
    </location>
</feature>
<dbReference type="PANTHER" id="PTHR31429">
    <property type="entry name" value="WRKY TRANSCRIPTION FACTOR 36-RELATED"/>
    <property type="match status" value="1"/>
</dbReference>
<protein>
    <recommendedName>
        <fullName evidence="8">WRKY domain-containing protein</fullName>
    </recommendedName>
</protein>
<feature type="compositionally biased region" description="Basic and acidic residues" evidence="7">
    <location>
        <begin position="57"/>
        <end position="69"/>
    </location>
</feature>
<evidence type="ECO:0000256" key="2">
    <source>
        <dbReference type="ARBA" id="ARBA00023015"/>
    </source>
</evidence>
<dbReference type="PANTHER" id="PTHR31429:SF86">
    <property type="entry name" value="WRKY TRANSCRIPTION FACTOR 61-RELATED"/>
    <property type="match status" value="1"/>
</dbReference>
<keyword evidence="4" id="KW-0804">Transcription</keyword>
<dbReference type="GO" id="GO:0005634">
    <property type="term" value="C:nucleus"/>
    <property type="evidence" value="ECO:0007669"/>
    <property type="project" value="UniProtKB-SubCell"/>
</dbReference>
<keyword evidence="10" id="KW-1185">Reference proteome</keyword>
<dbReference type="InterPro" id="IPR044810">
    <property type="entry name" value="WRKY_plant"/>
</dbReference>
<dbReference type="SMART" id="SM00774">
    <property type="entry name" value="WRKY"/>
    <property type="match status" value="1"/>
</dbReference>
<dbReference type="PROSITE" id="PS50811">
    <property type="entry name" value="WRKY"/>
    <property type="match status" value="1"/>
</dbReference>
<accession>A0A4S4D0L9</accession>
<evidence type="ECO:0000256" key="6">
    <source>
        <dbReference type="ARBA" id="ARBA00061007"/>
    </source>
</evidence>
<evidence type="ECO:0000313" key="9">
    <source>
        <dbReference type="EMBL" id="THF95742.1"/>
    </source>
</evidence>
<dbReference type="Gene3D" id="2.20.25.80">
    <property type="entry name" value="WRKY domain"/>
    <property type="match status" value="1"/>
</dbReference>
<feature type="compositionally biased region" description="Low complexity" evidence="7">
    <location>
        <begin position="92"/>
        <end position="101"/>
    </location>
</feature>
<feature type="compositionally biased region" description="Polar residues" evidence="7">
    <location>
        <begin position="583"/>
        <end position="602"/>
    </location>
</feature>
<evidence type="ECO:0000259" key="8">
    <source>
        <dbReference type="PROSITE" id="PS50811"/>
    </source>
</evidence>
<feature type="region of interest" description="Disordered" evidence="7">
    <location>
        <begin position="156"/>
        <end position="201"/>
    </location>
</feature>
<dbReference type="FunFam" id="2.20.25.80:FF:000002">
    <property type="entry name" value="probable WRKY transcription factor 31"/>
    <property type="match status" value="1"/>
</dbReference>
<evidence type="ECO:0000313" key="10">
    <source>
        <dbReference type="Proteomes" id="UP000306102"/>
    </source>
</evidence>
<evidence type="ECO:0000256" key="1">
    <source>
        <dbReference type="ARBA" id="ARBA00004123"/>
    </source>
</evidence>
<gene>
    <name evidence="9" type="ORF">TEA_002774</name>
</gene>
<evidence type="ECO:0000256" key="5">
    <source>
        <dbReference type="ARBA" id="ARBA00023242"/>
    </source>
</evidence>
<feature type="region of interest" description="Disordered" evidence="7">
    <location>
        <begin position="583"/>
        <end position="630"/>
    </location>
</feature>
<dbReference type="GO" id="GO:0003700">
    <property type="term" value="F:DNA-binding transcription factor activity"/>
    <property type="evidence" value="ECO:0007669"/>
    <property type="project" value="InterPro"/>
</dbReference>
<comment type="caution">
    <text evidence="9">The sequence shown here is derived from an EMBL/GenBank/DDBJ whole genome shotgun (WGS) entry which is preliminary data.</text>
</comment>
<dbReference type="Pfam" id="PF03106">
    <property type="entry name" value="WRKY"/>
    <property type="match status" value="1"/>
</dbReference>
<feature type="region of interest" description="Disordered" evidence="7">
    <location>
        <begin position="215"/>
        <end position="241"/>
    </location>
</feature>
<proteinExistence type="inferred from homology"/>
<dbReference type="EMBL" id="SDRB02013183">
    <property type="protein sequence ID" value="THF95742.1"/>
    <property type="molecule type" value="Genomic_DNA"/>
</dbReference>
<dbReference type="InterPro" id="IPR036576">
    <property type="entry name" value="WRKY_dom_sf"/>
</dbReference>
<dbReference type="Proteomes" id="UP000306102">
    <property type="component" value="Unassembled WGS sequence"/>
</dbReference>
<feature type="compositionally biased region" description="Polar residues" evidence="7">
    <location>
        <begin position="614"/>
        <end position="624"/>
    </location>
</feature>
<feature type="domain" description="WRKY" evidence="8">
    <location>
        <begin position="276"/>
        <end position="342"/>
    </location>
</feature>